<accession>A0A5Q2FFQ8</accession>
<dbReference type="PROSITE" id="PS51635">
    <property type="entry name" value="PNPLA"/>
    <property type="match status" value="1"/>
</dbReference>
<feature type="short sequence motif" description="DGA/G" evidence="4">
    <location>
        <begin position="151"/>
        <end position="153"/>
    </location>
</feature>
<organism evidence="6 7">
    <name type="scientific">Raineyella fluvialis</name>
    <dbReference type="NCBI Taxonomy" id="2662261"/>
    <lineage>
        <taxon>Bacteria</taxon>
        <taxon>Bacillati</taxon>
        <taxon>Actinomycetota</taxon>
        <taxon>Actinomycetes</taxon>
        <taxon>Propionibacteriales</taxon>
        <taxon>Propionibacteriaceae</taxon>
        <taxon>Raineyella</taxon>
    </lineage>
</organism>
<dbReference type="GO" id="GO:0016787">
    <property type="term" value="F:hydrolase activity"/>
    <property type="evidence" value="ECO:0007669"/>
    <property type="project" value="UniProtKB-UniRule"/>
</dbReference>
<keyword evidence="3 4" id="KW-0443">Lipid metabolism</keyword>
<protein>
    <submittedName>
        <fullName evidence="6">Esterase</fullName>
    </submittedName>
</protein>
<dbReference type="EMBL" id="CP045725">
    <property type="protein sequence ID" value="QGF25251.1"/>
    <property type="molecule type" value="Genomic_DNA"/>
</dbReference>
<dbReference type="PANTHER" id="PTHR14226">
    <property type="entry name" value="NEUROPATHY TARGET ESTERASE/SWISS CHEESE D.MELANOGASTER"/>
    <property type="match status" value="1"/>
</dbReference>
<dbReference type="InterPro" id="IPR002641">
    <property type="entry name" value="PNPLA_dom"/>
</dbReference>
<evidence type="ECO:0000313" key="6">
    <source>
        <dbReference type="EMBL" id="QGF25251.1"/>
    </source>
</evidence>
<evidence type="ECO:0000256" key="1">
    <source>
        <dbReference type="ARBA" id="ARBA00022801"/>
    </source>
</evidence>
<dbReference type="AlphaFoldDB" id="A0A5Q2FFQ8"/>
<keyword evidence="7" id="KW-1185">Reference proteome</keyword>
<feature type="short sequence motif" description="GXSXG" evidence="4">
    <location>
        <begin position="34"/>
        <end position="38"/>
    </location>
</feature>
<evidence type="ECO:0000256" key="4">
    <source>
        <dbReference type="PROSITE-ProRule" id="PRU01161"/>
    </source>
</evidence>
<dbReference type="Pfam" id="PF01734">
    <property type="entry name" value="Patatin"/>
    <property type="match status" value="1"/>
</dbReference>
<dbReference type="Proteomes" id="UP000386847">
    <property type="component" value="Chromosome"/>
</dbReference>
<feature type="active site" description="Nucleophile" evidence="4">
    <location>
        <position position="36"/>
    </location>
</feature>
<feature type="domain" description="PNPLA" evidence="5">
    <location>
        <begin position="3"/>
        <end position="164"/>
    </location>
</feature>
<feature type="short sequence motif" description="GXGXXG" evidence="4">
    <location>
        <begin position="7"/>
        <end position="12"/>
    </location>
</feature>
<reference evidence="6 7" key="1">
    <citation type="submission" date="2019-10" db="EMBL/GenBank/DDBJ databases">
        <title>Genomic analysis of Raineyella sp. CBA3103.</title>
        <authorList>
            <person name="Roh S.W."/>
        </authorList>
    </citation>
    <scope>NUCLEOTIDE SEQUENCE [LARGE SCALE GENOMIC DNA]</scope>
    <source>
        <strain evidence="6 7">CBA3103</strain>
    </source>
</reference>
<feature type="active site" description="Proton acceptor" evidence="4">
    <location>
        <position position="151"/>
    </location>
</feature>
<keyword evidence="1 4" id="KW-0378">Hydrolase</keyword>
<proteinExistence type="predicted"/>
<evidence type="ECO:0000259" key="5">
    <source>
        <dbReference type="PROSITE" id="PS51635"/>
    </source>
</evidence>
<dbReference type="GO" id="GO:0016042">
    <property type="term" value="P:lipid catabolic process"/>
    <property type="evidence" value="ECO:0007669"/>
    <property type="project" value="UniProtKB-UniRule"/>
</dbReference>
<dbReference type="InterPro" id="IPR050301">
    <property type="entry name" value="NTE"/>
</dbReference>
<evidence type="ECO:0000313" key="7">
    <source>
        <dbReference type="Proteomes" id="UP000386847"/>
    </source>
</evidence>
<evidence type="ECO:0000256" key="3">
    <source>
        <dbReference type="ARBA" id="ARBA00023098"/>
    </source>
</evidence>
<dbReference type="Gene3D" id="3.40.1090.10">
    <property type="entry name" value="Cytosolic phospholipase A2 catalytic domain"/>
    <property type="match status" value="2"/>
</dbReference>
<dbReference type="PANTHER" id="PTHR14226:SF76">
    <property type="entry name" value="NTE FAMILY PROTEIN RSSA"/>
    <property type="match status" value="1"/>
</dbReference>
<name>A0A5Q2FFQ8_9ACTN</name>
<gene>
    <name evidence="6" type="ORF">Rai3103_13875</name>
</gene>
<sequence length="327" mass="35448">MAIALGGGGARGYAHIGVLAELEERGYRVTRIAGTSMGAVVGALYSAGNLEAFTDWVLELRTQREVLRLMDANLRGPSTVKIERVLQRVAEIIDVERIEDLPIPFTAVAADLWTRREVWFQQGPINRAIRASIAMPGVFPPVVLNGRLLVDGGVLNQVPVSVLASASADITVGVTLDGYEPHRGAALPVKTSTDEQPDEEWTSRLRHTMGHLMEAEPLRTLASLMTGRTRTQPADTGAPSVEDLFAELPPGLRTTDVMTMSLETMQTIVQRYQLASFPPDVLVTVPRDSIGTLDFHRAEDQIALGRWLAAQEFDRAGMVGGATGITT</sequence>
<dbReference type="InterPro" id="IPR016035">
    <property type="entry name" value="Acyl_Trfase/lysoPLipase"/>
</dbReference>
<evidence type="ECO:0000256" key="2">
    <source>
        <dbReference type="ARBA" id="ARBA00022963"/>
    </source>
</evidence>
<dbReference type="SUPFAM" id="SSF52151">
    <property type="entry name" value="FabD/lysophospholipase-like"/>
    <property type="match status" value="1"/>
</dbReference>
<dbReference type="KEGG" id="rain:Rai3103_13875"/>
<keyword evidence="2 4" id="KW-0442">Lipid degradation</keyword>